<name>A0ABP5M672_9ACTN</name>
<dbReference type="SMART" id="SM00903">
    <property type="entry name" value="Flavin_Reduct"/>
    <property type="match status" value="1"/>
</dbReference>
<keyword evidence="1" id="KW-0560">Oxidoreductase</keyword>
<dbReference type="InterPro" id="IPR012349">
    <property type="entry name" value="Split_barrel_FMN-bd"/>
</dbReference>
<reference evidence="4" key="1">
    <citation type="journal article" date="2019" name="Int. J. Syst. Evol. Microbiol.">
        <title>The Global Catalogue of Microorganisms (GCM) 10K type strain sequencing project: providing services to taxonomists for standard genome sequencing and annotation.</title>
        <authorList>
            <consortium name="The Broad Institute Genomics Platform"/>
            <consortium name="The Broad Institute Genome Sequencing Center for Infectious Disease"/>
            <person name="Wu L."/>
            <person name="Ma J."/>
        </authorList>
    </citation>
    <scope>NUCLEOTIDE SEQUENCE [LARGE SCALE GENOMIC DNA]</scope>
    <source>
        <strain evidence="4">JCM 13850</strain>
    </source>
</reference>
<dbReference type="Gene3D" id="2.30.110.10">
    <property type="entry name" value="Electron Transport, Fmn-binding Protein, Chain A"/>
    <property type="match status" value="1"/>
</dbReference>
<feature type="domain" description="Flavin reductase like" evidence="2">
    <location>
        <begin position="11"/>
        <end position="152"/>
    </location>
</feature>
<evidence type="ECO:0000256" key="1">
    <source>
        <dbReference type="ARBA" id="ARBA00023002"/>
    </source>
</evidence>
<proteinExistence type="predicted"/>
<dbReference type="Proteomes" id="UP001501020">
    <property type="component" value="Unassembled WGS sequence"/>
</dbReference>
<dbReference type="RefSeq" id="WP_344282427.1">
    <property type="nucleotide sequence ID" value="NZ_BAAAMR010000141.1"/>
</dbReference>
<evidence type="ECO:0000313" key="4">
    <source>
        <dbReference type="Proteomes" id="UP001501020"/>
    </source>
</evidence>
<comment type="caution">
    <text evidence="3">The sequence shown here is derived from an EMBL/GenBank/DDBJ whole genome shotgun (WGS) entry which is preliminary data.</text>
</comment>
<gene>
    <name evidence="3" type="ORF">GCM10009727_87200</name>
</gene>
<dbReference type="InterPro" id="IPR050268">
    <property type="entry name" value="NADH-dep_flavin_reductase"/>
</dbReference>
<dbReference type="EMBL" id="BAAAMR010000141">
    <property type="protein sequence ID" value="GAA2167020.1"/>
    <property type="molecule type" value="Genomic_DNA"/>
</dbReference>
<dbReference type="SUPFAM" id="SSF50475">
    <property type="entry name" value="FMN-binding split barrel"/>
    <property type="match status" value="1"/>
</dbReference>
<organism evidence="3 4">
    <name type="scientific">Actinomadura napierensis</name>
    <dbReference type="NCBI Taxonomy" id="267854"/>
    <lineage>
        <taxon>Bacteria</taxon>
        <taxon>Bacillati</taxon>
        <taxon>Actinomycetota</taxon>
        <taxon>Actinomycetes</taxon>
        <taxon>Streptosporangiales</taxon>
        <taxon>Thermomonosporaceae</taxon>
        <taxon>Actinomadura</taxon>
    </lineage>
</organism>
<dbReference type="Pfam" id="PF01613">
    <property type="entry name" value="Flavin_Reduct"/>
    <property type="match status" value="1"/>
</dbReference>
<sequence>MIDRRRFRDLMAGVCAPVTVVTTLHDGCPHGSTVSSFTSLSLDPPLVSVAFDRKSTLLPRILETGRFGVNVLGHAQHELATTFARRGVDRFAGTGWYLDADLPRLPEAAGWMACDLHRVVPGGDHLLLFGLVLVSGRSDRPPLVYAHRTFGTHSRFAERPRVKVADAIAACAR</sequence>
<dbReference type="PANTHER" id="PTHR30466:SF1">
    <property type="entry name" value="FMN REDUCTASE (NADH) RUTF"/>
    <property type="match status" value="1"/>
</dbReference>
<evidence type="ECO:0000313" key="3">
    <source>
        <dbReference type="EMBL" id="GAA2167020.1"/>
    </source>
</evidence>
<dbReference type="InterPro" id="IPR002563">
    <property type="entry name" value="Flavin_Rdtase-like_dom"/>
</dbReference>
<protein>
    <recommendedName>
        <fullName evidence="2">Flavin reductase like domain-containing protein</fullName>
    </recommendedName>
</protein>
<dbReference type="PANTHER" id="PTHR30466">
    <property type="entry name" value="FLAVIN REDUCTASE"/>
    <property type="match status" value="1"/>
</dbReference>
<keyword evidence="4" id="KW-1185">Reference proteome</keyword>
<accession>A0ABP5M672</accession>
<evidence type="ECO:0000259" key="2">
    <source>
        <dbReference type="SMART" id="SM00903"/>
    </source>
</evidence>